<accession>A0A7J8TH72</accession>
<protein>
    <submittedName>
        <fullName evidence="1">Uncharacterized protein</fullName>
    </submittedName>
</protein>
<reference evidence="1 2" key="1">
    <citation type="journal article" date="2019" name="Genome Biol. Evol.">
        <title>Insights into the evolution of the New World diploid cottons (Gossypium, subgenus Houzingenia) based on genome sequencing.</title>
        <authorList>
            <person name="Grover C.E."/>
            <person name="Arick M.A. 2nd"/>
            <person name="Thrash A."/>
            <person name="Conover J.L."/>
            <person name="Sanders W.S."/>
            <person name="Peterson D.G."/>
            <person name="Frelichowski J.E."/>
            <person name="Scheffler J.A."/>
            <person name="Scheffler B.E."/>
            <person name="Wendel J.F."/>
        </authorList>
    </citation>
    <scope>NUCLEOTIDE SEQUENCE [LARGE SCALE GENOMIC DNA]</scope>
    <source>
        <strain evidence="1">27</strain>
        <tissue evidence="1">Leaf</tissue>
    </source>
</reference>
<dbReference type="Proteomes" id="UP000593561">
    <property type="component" value="Unassembled WGS sequence"/>
</dbReference>
<comment type="caution">
    <text evidence="1">The sequence shown here is derived from an EMBL/GenBank/DDBJ whole genome shotgun (WGS) entry which is preliminary data.</text>
</comment>
<organism evidence="1 2">
    <name type="scientific">Gossypium davidsonii</name>
    <name type="common">Davidson's cotton</name>
    <name type="synonym">Gossypium klotzschianum subsp. davidsonii</name>
    <dbReference type="NCBI Taxonomy" id="34287"/>
    <lineage>
        <taxon>Eukaryota</taxon>
        <taxon>Viridiplantae</taxon>
        <taxon>Streptophyta</taxon>
        <taxon>Embryophyta</taxon>
        <taxon>Tracheophyta</taxon>
        <taxon>Spermatophyta</taxon>
        <taxon>Magnoliopsida</taxon>
        <taxon>eudicotyledons</taxon>
        <taxon>Gunneridae</taxon>
        <taxon>Pentapetalae</taxon>
        <taxon>rosids</taxon>
        <taxon>malvids</taxon>
        <taxon>Malvales</taxon>
        <taxon>Malvaceae</taxon>
        <taxon>Malvoideae</taxon>
        <taxon>Gossypium</taxon>
    </lineage>
</organism>
<dbReference type="AlphaFoldDB" id="A0A7J8TH72"/>
<dbReference type="EMBL" id="JABFAC010248588">
    <property type="protein sequence ID" value="MBA0637502.1"/>
    <property type="molecule type" value="Genomic_DNA"/>
</dbReference>
<proteinExistence type="predicted"/>
<evidence type="ECO:0000313" key="2">
    <source>
        <dbReference type="Proteomes" id="UP000593561"/>
    </source>
</evidence>
<evidence type="ECO:0000313" key="1">
    <source>
        <dbReference type="EMBL" id="MBA0637502.1"/>
    </source>
</evidence>
<gene>
    <name evidence="1" type="ORF">Godav_022081</name>
</gene>
<keyword evidence="2" id="KW-1185">Reference proteome</keyword>
<sequence>MLQENKKNRIIPSMFYWQ</sequence>
<name>A0A7J8TH72_GOSDV</name>